<sequence length="97" mass="11068">MKKDRVKEIVVGPETTSGVLSYKPEPELTIQGDLWPFLQRHHAEILRGLLEDLLSTCNLSWGASVAEFRDRLLEIADNPEAGRMFPYVNLLMRLSML</sequence>
<gene>
    <name evidence="1" type="ORF">COX53_00800</name>
</gene>
<organism evidence="1 2">
    <name type="scientific">candidate division WWE3 bacterium CG23_combo_of_CG06-09_8_20_14_all_40_14</name>
    <dbReference type="NCBI Taxonomy" id="1975095"/>
    <lineage>
        <taxon>Bacteria</taxon>
        <taxon>Katanobacteria</taxon>
    </lineage>
</organism>
<evidence type="ECO:0000313" key="2">
    <source>
        <dbReference type="Proteomes" id="UP000231388"/>
    </source>
</evidence>
<dbReference type="AlphaFoldDB" id="A0A2G9XCL6"/>
<name>A0A2G9XCL6_UNCKA</name>
<proteinExistence type="predicted"/>
<comment type="caution">
    <text evidence="1">The sequence shown here is derived from an EMBL/GenBank/DDBJ whole genome shotgun (WGS) entry which is preliminary data.</text>
</comment>
<accession>A0A2G9XCL6</accession>
<dbReference type="Proteomes" id="UP000231388">
    <property type="component" value="Unassembled WGS sequence"/>
</dbReference>
<reference evidence="1 2" key="1">
    <citation type="submission" date="2017-09" db="EMBL/GenBank/DDBJ databases">
        <title>Depth-based differentiation of microbial function through sediment-hosted aquifers and enrichment of novel symbionts in the deep terrestrial subsurface.</title>
        <authorList>
            <person name="Probst A.J."/>
            <person name="Ladd B."/>
            <person name="Jarett J.K."/>
            <person name="Geller-Mcgrath D.E."/>
            <person name="Sieber C.M."/>
            <person name="Emerson J.B."/>
            <person name="Anantharaman K."/>
            <person name="Thomas B.C."/>
            <person name="Malmstrom R."/>
            <person name="Stieglmeier M."/>
            <person name="Klingl A."/>
            <person name="Woyke T."/>
            <person name="Ryan C.M."/>
            <person name="Banfield J.F."/>
        </authorList>
    </citation>
    <scope>NUCLEOTIDE SEQUENCE [LARGE SCALE GENOMIC DNA]</scope>
    <source>
        <strain evidence="1">CG23_combo_of_CG06-09_8_20_14_all_40_14</strain>
    </source>
</reference>
<dbReference type="EMBL" id="PCQY01000011">
    <property type="protein sequence ID" value="PIP04730.1"/>
    <property type="molecule type" value="Genomic_DNA"/>
</dbReference>
<protein>
    <submittedName>
        <fullName evidence="1">Uncharacterized protein</fullName>
    </submittedName>
</protein>
<evidence type="ECO:0000313" key="1">
    <source>
        <dbReference type="EMBL" id="PIP04730.1"/>
    </source>
</evidence>